<reference evidence="1" key="1">
    <citation type="journal article" date="2025" name="Int. J. Syst. Evol. Microbiol.">
        <title>Streptomyces citrinus sp. nov., with yellow diffusible pigment.</title>
        <authorList>
            <person name="He Y."/>
            <person name="Yang E."/>
            <person name="Xu J."/>
            <person name="Sun Y."/>
            <person name="Sun L."/>
        </authorList>
    </citation>
    <scope>NUCLEOTIDE SEQUENCE</scope>
    <source>
        <strain evidence="1">Q6</strain>
    </source>
</reference>
<dbReference type="Proteomes" id="UP001432251">
    <property type="component" value="Chromosome"/>
</dbReference>
<sequence length="96" mass="10658">MTDDDVRTRITLVARNDQARQASEVFKTLARELEPTVSFMGPVATRRSIHPDDMLHLAQSLTGDVSETVNERLAAMGTPFETTVEVWVNGLPTDDD</sequence>
<accession>A0ACD5AIQ0</accession>
<dbReference type="EMBL" id="CP146022">
    <property type="protein sequence ID" value="WWQ67103.1"/>
    <property type="molecule type" value="Genomic_DNA"/>
</dbReference>
<keyword evidence="2" id="KW-1185">Reference proteome</keyword>
<gene>
    <name evidence="1" type="ORF">V2W30_29795</name>
</gene>
<protein>
    <submittedName>
        <fullName evidence="1">Uncharacterized protein</fullName>
    </submittedName>
</protein>
<name>A0ACD5AIQ0_9ACTN</name>
<proteinExistence type="predicted"/>
<evidence type="ECO:0000313" key="2">
    <source>
        <dbReference type="Proteomes" id="UP001432251"/>
    </source>
</evidence>
<evidence type="ECO:0000313" key="1">
    <source>
        <dbReference type="EMBL" id="WWQ67103.1"/>
    </source>
</evidence>
<organism evidence="1 2">
    <name type="scientific">Streptomyces citrinus</name>
    <dbReference type="NCBI Taxonomy" id="3118173"/>
    <lineage>
        <taxon>Bacteria</taxon>
        <taxon>Bacillati</taxon>
        <taxon>Actinomycetota</taxon>
        <taxon>Actinomycetes</taxon>
        <taxon>Kitasatosporales</taxon>
        <taxon>Streptomycetaceae</taxon>
        <taxon>Streptomyces</taxon>
    </lineage>
</organism>